<keyword evidence="9 11" id="KW-0472">Membrane</keyword>
<organism evidence="14 15">
    <name type="scientific">Rhodotorula mucilaginosa</name>
    <name type="common">Yeast</name>
    <name type="synonym">Rhodotorula rubra</name>
    <dbReference type="NCBI Taxonomy" id="5537"/>
    <lineage>
        <taxon>Eukaryota</taxon>
        <taxon>Fungi</taxon>
        <taxon>Dikarya</taxon>
        <taxon>Basidiomycota</taxon>
        <taxon>Pucciniomycotina</taxon>
        <taxon>Microbotryomycetes</taxon>
        <taxon>Sporidiobolales</taxon>
        <taxon>Sporidiobolaceae</taxon>
        <taxon>Rhodotorula</taxon>
    </lineage>
</organism>
<evidence type="ECO:0000256" key="6">
    <source>
        <dbReference type="ARBA" id="ARBA00022630"/>
    </source>
</evidence>
<keyword evidence="7 11" id="KW-0288">FMN</keyword>
<evidence type="ECO:0000256" key="4">
    <source>
        <dbReference type="ARBA" id="ARBA00012791"/>
    </source>
</evidence>
<evidence type="ECO:0000256" key="2">
    <source>
        <dbReference type="ARBA" id="ARBA00005161"/>
    </source>
</evidence>
<sequence length="771" mass="80152">MLRLASKRVALPSRRIVAARLQSTKPPLPPPATTPLPPPETTPLPPPSGATATQPLPPAPAPAPAEPVIVAKPPAAQAPEPPKVELPQVEAPKPTTPPAPAVDHAAAAAGKGAASRLKSILMSSLLFLGTGALLVYAYDSRAGIHRWMIQPAFMALTKDDPELAHEIAVKILSRNLGPVDCGKDDERLAFELWGKKFDNPIGIAAGFDKHAEAIDGLFNLGFGYVEVGSITPEPQPGNPKPRVFRVEDSKSVVNRYGFNSEGHAAALARLRQRVIKFVSDYASLLPPALFPTQAPSSPTVSPEFDPIEAYLASKEGSGAAPADAVGMPRSLKPGRVLGINLGKNKVSDPDSIDDFVKGIAALGPYADVLVVNVSSPNTPGLRNLQRKGMLSELLEGVVEARNLLPTSVKPPVLVKVAPDLDDEQLSDIAYAAKTSGVDGVIVSNTTISRPASAGTSTVLQETGGLSGPPVKELALRALSGLYEQTDGKIPLVGCGGISSGQDALDYAKAGASLVQLYTGFVYGGVGLPRKIKDELAELLQKEGKAWKDVIGSGRPRKVAPAPAAPAPAPTPASTETDPAATKPSKEDFEKGLSEAKEELEALFKELARTDKDKSVAAAGESAEAPVAVAPKDVGAPLVAVETPVPAPVAESIPTPAEPAAPLSPLQKEEVAPAAVSPLNPAPTPTIVRTAPEPKIDETKLAVPAEAVLLDDKAIAALLVDPAAAQVQTGTTSDPEAGKQKIKEATQIGKEKVAEATEEVKEKAILGDKRWV</sequence>
<dbReference type="PANTHER" id="PTHR48109">
    <property type="entry name" value="DIHYDROOROTATE DEHYDROGENASE (QUINONE), MITOCHONDRIAL-RELATED"/>
    <property type="match status" value="1"/>
</dbReference>
<dbReference type="InterPro" id="IPR005719">
    <property type="entry name" value="Dihydroorotate_DH_2"/>
</dbReference>
<dbReference type="GO" id="GO:0009220">
    <property type="term" value="P:pyrimidine ribonucleotide biosynthetic process"/>
    <property type="evidence" value="ECO:0007669"/>
    <property type="project" value="TreeGrafter"/>
</dbReference>
<dbReference type="GO" id="GO:0106430">
    <property type="term" value="F:dihydroorotate dehydrogenase (quinone) activity"/>
    <property type="evidence" value="ECO:0007669"/>
    <property type="project" value="UniProtKB-EC"/>
</dbReference>
<feature type="compositionally biased region" description="Low complexity" evidence="12">
    <location>
        <begin position="66"/>
        <end position="78"/>
    </location>
</feature>
<proteinExistence type="inferred from homology"/>
<evidence type="ECO:0000256" key="1">
    <source>
        <dbReference type="ARBA" id="ARBA00004370"/>
    </source>
</evidence>
<dbReference type="InterPro" id="IPR013785">
    <property type="entry name" value="Aldolase_TIM"/>
</dbReference>
<feature type="region of interest" description="Disordered" evidence="12">
    <location>
        <begin position="550"/>
        <end position="591"/>
    </location>
</feature>
<feature type="region of interest" description="Disordered" evidence="12">
    <location>
        <begin position="1"/>
        <end position="99"/>
    </location>
</feature>
<dbReference type="PANTHER" id="PTHR48109:SF4">
    <property type="entry name" value="DIHYDROOROTATE DEHYDROGENASE (QUINONE), MITOCHONDRIAL"/>
    <property type="match status" value="1"/>
</dbReference>
<name>A0A9P6W2K3_RHOMI</name>
<dbReference type="InterPro" id="IPR050074">
    <property type="entry name" value="DHO_dehydrogenase"/>
</dbReference>
<keyword evidence="11" id="KW-0999">Mitochondrion inner membrane</keyword>
<comment type="pathway">
    <text evidence="2 11">Pyrimidine metabolism; UMP biosynthesis via de novo pathway; orotate from (S)-dihydroorotate (quinone route): step 1/1.</text>
</comment>
<comment type="caution">
    <text evidence="14">The sequence shown here is derived from an EMBL/GenBank/DDBJ whole genome shotgun (WGS) entry which is preliminary data.</text>
</comment>
<dbReference type="PROSITE" id="PS00912">
    <property type="entry name" value="DHODEHASE_2"/>
    <property type="match status" value="1"/>
</dbReference>
<dbReference type="GO" id="GO:0005743">
    <property type="term" value="C:mitochondrial inner membrane"/>
    <property type="evidence" value="ECO:0007669"/>
    <property type="project" value="UniProtKB-SubCell"/>
</dbReference>
<protein>
    <recommendedName>
        <fullName evidence="5 11">Dihydroorotate dehydrogenase (quinone), mitochondrial</fullName>
        <shortName evidence="11">DHOdehase</shortName>
        <ecNumber evidence="4 11">1.3.5.2</ecNumber>
    </recommendedName>
</protein>
<dbReference type="InterPro" id="IPR001295">
    <property type="entry name" value="Dihydroorotate_DH_CS"/>
</dbReference>
<evidence type="ECO:0000313" key="14">
    <source>
        <dbReference type="EMBL" id="KAG0662792.1"/>
    </source>
</evidence>
<keyword evidence="6 11" id="KW-0285">Flavoprotein</keyword>
<evidence type="ECO:0000256" key="12">
    <source>
        <dbReference type="SAM" id="MobiDB-lite"/>
    </source>
</evidence>
<feature type="region of interest" description="Disordered" evidence="12">
    <location>
        <begin position="655"/>
        <end position="689"/>
    </location>
</feature>
<dbReference type="PROSITE" id="PS00911">
    <property type="entry name" value="DHODEHASE_1"/>
    <property type="match status" value="1"/>
</dbReference>
<comment type="catalytic activity">
    <reaction evidence="10 11">
        <text>(S)-dihydroorotate + a quinone = orotate + a quinol</text>
        <dbReference type="Rhea" id="RHEA:30187"/>
        <dbReference type="ChEBI" id="CHEBI:24646"/>
        <dbReference type="ChEBI" id="CHEBI:30839"/>
        <dbReference type="ChEBI" id="CHEBI:30864"/>
        <dbReference type="ChEBI" id="CHEBI:132124"/>
        <dbReference type="EC" id="1.3.5.2"/>
    </reaction>
</comment>
<evidence type="ECO:0000256" key="3">
    <source>
        <dbReference type="ARBA" id="ARBA00005359"/>
    </source>
</evidence>
<dbReference type="GO" id="GO:0006207">
    <property type="term" value="P:'de novo' pyrimidine nucleobase biosynthetic process"/>
    <property type="evidence" value="ECO:0007669"/>
    <property type="project" value="InterPro"/>
</dbReference>
<dbReference type="Proteomes" id="UP000777482">
    <property type="component" value="Unassembled WGS sequence"/>
</dbReference>
<feature type="domain" description="Dihydroorotate dehydrogenase catalytic" evidence="13">
    <location>
        <begin position="188"/>
        <end position="539"/>
    </location>
</feature>
<dbReference type="Pfam" id="PF01180">
    <property type="entry name" value="DHO_dh"/>
    <property type="match status" value="1"/>
</dbReference>
<evidence type="ECO:0000256" key="10">
    <source>
        <dbReference type="ARBA" id="ARBA00048639"/>
    </source>
</evidence>
<dbReference type="Gene3D" id="3.20.20.70">
    <property type="entry name" value="Aldolase class I"/>
    <property type="match status" value="1"/>
</dbReference>
<dbReference type="OrthoDB" id="14784at2759"/>
<feature type="compositionally biased region" description="Low complexity" evidence="12">
    <location>
        <begin position="571"/>
        <end position="581"/>
    </location>
</feature>
<gene>
    <name evidence="14" type="primary">URA9</name>
    <name evidence="14" type="ORF">C6P46_003105</name>
</gene>
<evidence type="ECO:0000313" key="15">
    <source>
        <dbReference type="Proteomes" id="UP000777482"/>
    </source>
</evidence>
<keyword evidence="15" id="KW-1185">Reference proteome</keyword>
<keyword evidence="11" id="KW-1133">Transmembrane helix</keyword>
<dbReference type="NCBIfam" id="TIGR01036">
    <property type="entry name" value="pyrD_sub2"/>
    <property type="match status" value="1"/>
</dbReference>
<comment type="subcellular location">
    <subcellularLocation>
        <location evidence="1">Membrane</location>
    </subcellularLocation>
    <subcellularLocation>
        <location evidence="11">Mitochondrion inner membrane</location>
        <topology evidence="11">Single-pass membrane protein</topology>
    </subcellularLocation>
</comment>
<comment type="similarity">
    <text evidence="3 11">Belongs to the dihydroorotate dehydrogenase family. Type 2 subfamily.</text>
</comment>
<evidence type="ECO:0000256" key="7">
    <source>
        <dbReference type="ARBA" id="ARBA00022643"/>
    </source>
</evidence>
<dbReference type="CDD" id="cd04738">
    <property type="entry name" value="DHOD_2_like"/>
    <property type="match status" value="1"/>
</dbReference>
<dbReference type="InterPro" id="IPR005720">
    <property type="entry name" value="Dihydroorotate_DH_cat"/>
</dbReference>
<keyword evidence="11" id="KW-0496">Mitochondrion</keyword>
<dbReference type="AlphaFoldDB" id="A0A9P6W2K3"/>
<evidence type="ECO:0000256" key="8">
    <source>
        <dbReference type="ARBA" id="ARBA00023002"/>
    </source>
</evidence>
<feature type="compositionally biased region" description="Pro residues" evidence="12">
    <location>
        <begin position="26"/>
        <end position="48"/>
    </location>
</feature>
<keyword evidence="11" id="KW-0812">Transmembrane</keyword>
<evidence type="ECO:0000256" key="5">
    <source>
        <dbReference type="ARBA" id="ARBA00017599"/>
    </source>
</evidence>
<feature type="transmembrane region" description="Helical" evidence="11">
    <location>
        <begin position="120"/>
        <end position="138"/>
    </location>
</feature>
<evidence type="ECO:0000256" key="9">
    <source>
        <dbReference type="ARBA" id="ARBA00023136"/>
    </source>
</evidence>
<feature type="compositionally biased region" description="Pro residues" evidence="12">
    <location>
        <begin position="55"/>
        <end position="65"/>
    </location>
</feature>
<accession>A0A9P6W2K3</accession>
<reference evidence="14 15" key="1">
    <citation type="submission" date="2020-11" db="EMBL/GenBank/DDBJ databases">
        <title>Kefir isolates.</title>
        <authorList>
            <person name="Marcisauskas S."/>
            <person name="Kim Y."/>
            <person name="Blasche S."/>
        </authorList>
    </citation>
    <scope>NUCLEOTIDE SEQUENCE [LARGE SCALE GENOMIC DNA]</scope>
    <source>
        <strain evidence="14 15">KR</strain>
    </source>
</reference>
<evidence type="ECO:0000259" key="13">
    <source>
        <dbReference type="Pfam" id="PF01180"/>
    </source>
</evidence>
<dbReference type="EC" id="1.3.5.2" evidence="4 11"/>
<dbReference type="EMBL" id="PUHQ01000024">
    <property type="protein sequence ID" value="KAG0662792.1"/>
    <property type="molecule type" value="Genomic_DNA"/>
</dbReference>
<comment type="cofactor">
    <cofactor evidence="11">
        <name>FMN</name>
        <dbReference type="ChEBI" id="CHEBI:58210"/>
    </cofactor>
    <text evidence="11">Binds 1 FMN per subunit.</text>
</comment>
<keyword evidence="8 11" id="KW-0560">Oxidoreductase</keyword>
<evidence type="ECO:0000256" key="11">
    <source>
        <dbReference type="RuleBase" id="RU361255"/>
    </source>
</evidence>
<dbReference type="SUPFAM" id="SSF51395">
    <property type="entry name" value="FMN-linked oxidoreductases"/>
    <property type="match status" value="1"/>
</dbReference>